<dbReference type="PANTHER" id="PTHR12428">
    <property type="entry name" value="OXA1"/>
    <property type="match status" value="1"/>
</dbReference>
<evidence type="ECO:0000313" key="1">
    <source>
        <dbReference type="EMBL" id="CAK9027285.1"/>
    </source>
</evidence>
<gene>
    <name evidence="1" type="ORF">CCMP2556_LOCUS16706</name>
</gene>
<comment type="caution">
    <text evidence="1">The sequence shown here is derived from an EMBL/GenBank/DDBJ whole genome shotgun (WGS) entry which is preliminary data.</text>
</comment>
<dbReference type="Pfam" id="PF02096">
    <property type="entry name" value="60KD_IMP"/>
    <property type="match status" value="1"/>
</dbReference>
<dbReference type="EMBL" id="CAXAMN010008980">
    <property type="protein sequence ID" value="CAK9027285.1"/>
    <property type="molecule type" value="Genomic_DNA"/>
</dbReference>
<dbReference type="InterPro" id="IPR001708">
    <property type="entry name" value="YidC/ALB3/OXA1/COX18"/>
</dbReference>
<dbReference type="InterPro" id="IPR028055">
    <property type="entry name" value="YidC/Oxa/ALB_C"/>
</dbReference>
<reference evidence="1 2" key="1">
    <citation type="submission" date="2024-02" db="EMBL/GenBank/DDBJ databases">
        <authorList>
            <person name="Chen Y."/>
            <person name="Shah S."/>
            <person name="Dougan E. K."/>
            <person name="Thang M."/>
            <person name="Chan C."/>
        </authorList>
    </citation>
    <scope>NUCLEOTIDE SEQUENCE [LARGE SCALE GENOMIC DNA]</scope>
</reference>
<keyword evidence="2" id="KW-1185">Reference proteome</keyword>
<organism evidence="1 2">
    <name type="scientific">Durusdinium trenchii</name>
    <dbReference type="NCBI Taxonomy" id="1381693"/>
    <lineage>
        <taxon>Eukaryota</taxon>
        <taxon>Sar</taxon>
        <taxon>Alveolata</taxon>
        <taxon>Dinophyceae</taxon>
        <taxon>Suessiales</taxon>
        <taxon>Symbiodiniaceae</taxon>
        <taxon>Durusdinium</taxon>
    </lineage>
</organism>
<name>A0ABP0KKC8_9DINO</name>
<dbReference type="Proteomes" id="UP001642484">
    <property type="component" value="Unassembled WGS sequence"/>
</dbReference>
<sequence>MFRAVSLARRLKSVNAPLIRCYSGPAGPVREQIASSGYPDMSMSRILLDRCLEEAVGRGVDVSSAYEPWLPVDLFQTLLVDIHEHTGCTWLSAIVCTCVAIRTLLLPVSVASIRGSREKAVLQPQYENLMQKQKELRIDGDPEKNSKIQKQIQQFTQKHGRLFMMKGTWNLIFVQLPLYITAFAALRGMAGHPDLFRGFAMESPLWLESLALADPCYVMPILTSAIMLTNQELFGSVDTEAAAPTEVADGSGQVGQSTMQKYQKIIARISALLFIPFTQSFPAGVFIFMCTNMVTAAAQNQVLRQPAVERWLEIPPRAKKKEIGDGDHSSETDSRRTLALLNLNLRNGSRRLATPSARSAAAKRDGKDDADDGGRQMLPTSENSSASLTSSSPSSRYTVKRKL</sequence>
<proteinExistence type="predicted"/>
<dbReference type="PANTHER" id="PTHR12428:SF65">
    <property type="entry name" value="CYTOCHROME C OXIDASE ASSEMBLY PROTEIN COX18, MITOCHONDRIAL"/>
    <property type="match status" value="1"/>
</dbReference>
<accession>A0ABP0KKC8</accession>
<protein>
    <submittedName>
        <fullName evidence="1">Uncharacterized protein</fullName>
    </submittedName>
</protein>
<dbReference type="CDD" id="cd20069">
    <property type="entry name" value="5TM_Oxa1-like"/>
    <property type="match status" value="1"/>
</dbReference>
<evidence type="ECO:0000313" key="2">
    <source>
        <dbReference type="Proteomes" id="UP001642484"/>
    </source>
</evidence>